<gene>
    <name evidence="1" type="ORF">IAA63_04855</name>
</gene>
<dbReference type="EMBL" id="DVON01000104">
    <property type="protein sequence ID" value="HIV12453.1"/>
    <property type="molecule type" value="Genomic_DNA"/>
</dbReference>
<dbReference type="Proteomes" id="UP000886723">
    <property type="component" value="Unassembled WGS sequence"/>
</dbReference>
<proteinExistence type="predicted"/>
<dbReference type="AlphaFoldDB" id="A0A9D1NUB6"/>
<evidence type="ECO:0000313" key="2">
    <source>
        <dbReference type="Proteomes" id="UP000886723"/>
    </source>
</evidence>
<accession>A0A9D1NUB6</accession>
<protein>
    <submittedName>
        <fullName evidence="1">Uncharacterized protein</fullName>
    </submittedName>
</protein>
<name>A0A9D1NUB6_9FIRM</name>
<reference evidence="1" key="2">
    <citation type="journal article" date="2021" name="PeerJ">
        <title>Extensive microbial diversity within the chicken gut microbiome revealed by metagenomics and culture.</title>
        <authorList>
            <person name="Gilroy R."/>
            <person name="Ravi A."/>
            <person name="Getino M."/>
            <person name="Pursley I."/>
            <person name="Horton D.L."/>
            <person name="Alikhan N.F."/>
            <person name="Baker D."/>
            <person name="Gharbi K."/>
            <person name="Hall N."/>
            <person name="Watson M."/>
            <person name="Adriaenssens E.M."/>
            <person name="Foster-Nyarko E."/>
            <person name="Jarju S."/>
            <person name="Secka A."/>
            <person name="Antonio M."/>
            <person name="Oren A."/>
            <person name="Chaudhuri R.R."/>
            <person name="La Ragione R."/>
            <person name="Hildebrand F."/>
            <person name="Pallen M.J."/>
        </authorList>
    </citation>
    <scope>NUCLEOTIDE SEQUENCE</scope>
    <source>
        <strain evidence="1">ChiBcec2-4451</strain>
    </source>
</reference>
<comment type="caution">
    <text evidence="1">The sequence shown here is derived from an EMBL/GenBank/DDBJ whole genome shotgun (WGS) entry which is preliminary data.</text>
</comment>
<evidence type="ECO:0000313" key="1">
    <source>
        <dbReference type="EMBL" id="HIV12453.1"/>
    </source>
</evidence>
<reference evidence="1" key="1">
    <citation type="submission" date="2020-10" db="EMBL/GenBank/DDBJ databases">
        <authorList>
            <person name="Gilroy R."/>
        </authorList>
    </citation>
    <scope>NUCLEOTIDE SEQUENCE</scope>
    <source>
        <strain evidence="1">ChiBcec2-4451</strain>
    </source>
</reference>
<organism evidence="1 2">
    <name type="scientific">Candidatus Pullilachnospira stercoravium</name>
    <dbReference type="NCBI Taxonomy" id="2840913"/>
    <lineage>
        <taxon>Bacteria</taxon>
        <taxon>Bacillati</taxon>
        <taxon>Bacillota</taxon>
        <taxon>Clostridia</taxon>
        <taxon>Lachnospirales</taxon>
        <taxon>Lachnospiraceae</taxon>
        <taxon>Lachnospiraceae incertae sedis</taxon>
        <taxon>Candidatus Pullilachnospira</taxon>
    </lineage>
</organism>
<sequence length="49" mass="5911">MIFVSILILIFLLLLPLYACTRVSSPYERAVDDQQQMDFLREYRESREK</sequence>